<keyword evidence="2" id="KW-1185">Reference proteome</keyword>
<name>A0A392S0Z3_9FABA</name>
<evidence type="ECO:0000313" key="2">
    <source>
        <dbReference type="Proteomes" id="UP000265520"/>
    </source>
</evidence>
<proteinExistence type="predicted"/>
<feature type="non-terminal residue" evidence="1">
    <location>
        <position position="1"/>
    </location>
</feature>
<comment type="caution">
    <text evidence="1">The sequence shown here is derived from an EMBL/GenBank/DDBJ whole genome shotgun (WGS) entry which is preliminary data.</text>
</comment>
<accession>A0A392S0Z3</accession>
<evidence type="ECO:0000313" key="1">
    <source>
        <dbReference type="EMBL" id="MCI42082.1"/>
    </source>
</evidence>
<organism evidence="1 2">
    <name type="scientific">Trifolium medium</name>
    <dbReference type="NCBI Taxonomy" id="97028"/>
    <lineage>
        <taxon>Eukaryota</taxon>
        <taxon>Viridiplantae</taxon>
        <taxon>Streptophyta</taxon>
        <taxon>Embryophyta</taxon>
        <taxon>Tracheophyta</taxon>
        <taxon>Spermatophyta</taxon>
        <taxon>Magnoliopsida</taxon>
        <taxon>eudicotyledons</taxon>
        <taxon>Gunneridae</taxon>
        <taxon>Pentapetalae</taxon>
        <taxon>rosids</taxon>
        <taxon>fabids</taxon>
        <taxon>Fabales</taxon>
        <taxon>Fabaceae</taxon>
        <taxon>Papilionoideae</taxon>
        <taxon>50 kb inversion clade</taxon>
        <taxon>NPAAA clade</taxon>
        <taxon>Hologalegina</taxon>
        <taxon>IRL clade</taxon>
        <taxon>Trifolieae</taxon>
        <taxon>Trifolium</taxon>
    </lineage>
</organism>
<feature type="non-terminal residue" evidence="1">
    <location>
        <position position="111"/>
    </location>
</feature>
<sequence length="111" mass="11524">CRASDGVQVAVFLGSWSCFSRLFVLAPASWSRGGSAGDAVGVFRRVWCLGADLEVLSGFGVASMVVRSEGVVVGGGAEVVTWWWVAHCLRFDGACGRLVIVGVEMGGGGGW</sequence>
<dbReference type="Proteomes" id="UP000265520">
    <property type="component" value="Unassembled WGS sequence"/>
</dbReference>
<protein>
    <submittedName>
        <fullName evidence="1">Uncharacterized protein</fullName>
    </submittedName>
</protein>
<reference evidence="1 2" key="1">
    <citation type="journal article" date="2018" name="Front. Plant Sci.">
        <title>Red Clover (Trifolium pratense) and Zigzag Clover (T. medium) - A Picture of Genomic Similarities and Differences.</title>
        <authorList>
            <person name="Dluhosova J."/>
            <person name="Istvanek J."/>
            <person name="Nedelnik J."/>
            <person name="Repkova J."/>
        </authorList>
    </citation>
    <scope>NUCLEOTIDE SEQUENCE [LARGE SCALE GENOMIC DNA]</scope>
    <source>
        <strain evidence="2">cv. 10/8</strain>
        <tissue evidence="1">Leaf</tissue>
    </source>
</reference>
<dbReference type="AlphaFoldDB" id="A0A392S0Z3"/>
<dbReference type="EMBL" id="LXQA010299960">
    <property type="protein sequence ID" value="MCI42082.1"/>
    <property type="molecule type" value="Genomic_DNA"/>
</dbReference>